<feature type="chain" id="PRO_5040823317" evidence="1">
    <location>
        <begin position="26"/>
        <end position="74"/>
    </location>
</feature>
<sequence length="74" mass="8106">MKISTRVLCIVASLCSLLSLSSCYKAVLEESNTTLEGTTATMIIKDSSVIRKLLLAQTWQIGDPCNNQIMINDL</sequence>
<keyword evidence="1" id="KW-0732">Signal</keyword>
<dbReference type="PROSITE" id="PS51257">
    <property type="entry name" value="PROKAR_LIPOPROTEIN"/>
    <property type="match status" value="1"/>
</dbReference>
<evidence type="ECO:0000313" key="2">
    <source>
        <dbReference type="EMBL" id="MCU7550984.1"/>
    </source>
</evidence>
<dbReference type="EMBL" id="JAOTIF010000016">
    <property type="protein sequence ID" value="MCU7550984.1"/>
    <property type="molecule type" value="Genomic_DNA"/>
</dbReference>
<keyword evidence="3" id="KW-1185">Reference proteome</keyword>
<comment type="caution">
    <text evidence="2">The sequence shown here is derived from an EMBL/GenBank/DDBJ whole genome shotgun (WGS) entry which is preliminary data.</text>
</comment>
<proteinExistence type="predicted"/>
<reference evidence="2" key="2">
    <citation type="submission" date="2023-04" db="EMBL/GenBank/DDBJ databases">
        <title>Paracnuella aquatica gen. nov., sp. nov., a member of the family Chitinophagaceae isolated from a hot spring.</title>
        <authorList>
            <person name="Wang C."/>
        </authorList>
    </citation>
    <scope>NUCLEOTIDE SEQUENCE</scope>
    <source>
        <strain evidence="2">LB-8</strain>
    </source>
</reference>
<name>A0A9X2XWX7_9BACT</name>
<dbReference type="RefSeq" id="WP_279298423.1">
    <property type="nucleotide sequence ID" value="NZ_JAOTIF010000016.1"/>
</dbReference>
<accession>A0A9X2XWX7</accession>
<gene>
    <name evidence="2" type="ORF">OCK74_17835</name>
</gene>
<protein>
    <submittedName>
        <fullName evidence="2">Uncharacterized protein</fullName>
    </submittedName>
</protein>
<reference evidence="2" key="1">
    <citation type="submission" date="2022-09" db="EMBL/GenBank/DDBJ databases">
        <authorList>
            <person name="Yuan C."/>
            <person name="Ke Z."/>
        </authorList>
    </citation>
    <scope>NUCLEOTIDE SEQUENCE</scope>
    <source>
        <strain evidence="2">LB-8</strain>
    </source>
</reference>
<evidence type="ECO:0000313" key="3">
    <source>
        <dbReference type="Proteomes" id="UP001155483"/>
    </source>
</evidence>
<dbReference type="AlphaFoldDB" id="A0A9X2XWX7"/>
<dbReference type="Proteomes" id="UP001155483">
    <property type="component" value="Unassembled WGS sequence"/>
</dbReference>
<organism evidence="2 3">
    <name type="scientific">Paraflavisolibacter caeni</name>
    <dbReference type="NCBI Taxonomy" id="2982496"/>
    <lineage>
        <taxon>Bacteria</taxon>
        <taxon>Pseudomonadati</taxon>
        <taxon>Bacteroidota</taxon>
        <taxon>Chitinophagia</taxon>
        <taxon>Chitinophagales</taxon>
        <taxon>Chitinophagaceae</taxon>
        <taxon>Paraflavisolibacter</taxon>
    </lineage>
</organism>
<evidence type="ECO:0000256" key="1">
    <source>
        <dbReference type="SAM" id="SignalP"/>
    </source>
</evidence>
<feature type="signal peptide" evidence="1">
    <location>
        <begin position="1"/>
        <end position="25"/>
    </location>
</feature>